<protein>
    <recommendedName>
        <fullName evidence="5">Exodeoxyribonuclease 7 large subunit</fullName>
        <ecNumber evidence="5">3.1.11.6</ecNumber>
    </recommendedName>
    <alternativeName>
        <fullName evidence="5">Exodeoxyribonuclease VII large subunit</fullName>
        <shortName evidence="5">Exonuclease VII large subunit</shortName>
    </alternativeName>
</protein>
<dbReference type="AlphaFoldDB" id="A0A368N2A8"/>
<dbReference type="EC" id="3.1.11.6" evidence="5"/>
<dbReference type="PANTHER" id="PTHR30008:SF0">
    <property type="entry name" value="EXODEOXYRIBONUCLEASE 7 LARGE SUBUNIT"/>
    <property type="match status" value="1"/>
</dbReference>
<comment type="caution">
    <text evidence="9">The sequence shown here is derived from an EMBL/GenBank/DDBJ whole genome shotgun (WGS) entry which is preliminary data.</text>
</comment>
<dbReference type="PANTHER" id="PTHR30008">
    <property type="entry name" value="EXODEOXYRIBONUCLEASE 7 LARGE SUBUNIT"/>
    <property type="match status" value="1"/>
</dbReference>
<gene>
    <name evidence="5" type="primary">xseA</name>
    <name evidence="9" type="ORF">DU002_17835</name>
</gene>
<dbReference type="InterPro" id="IPR003753">
    <property type="entry name" value="Exonuc_VII_L"/>
</dbReference>
<dbReference type="RefSeq" id="WP_114339808.1">
    <property type="nucleotide sequence ID" value="NZ_QPID01000013.1"/>
</dbReference>
<dbReference type="Pfam" id="PF02601">
    <property type="entry name" value="Exonuc_VII_L"/>
    <property type="match status" value="1"/>
</dbReference>
<dbReference type="GO" id="GO:0005737">
    <property type="term" value="C:cytoplasm"/>
    <property type="evidence" value="ECO:0007669"/>
    <property type="project" value="UniProtKB-SubCell"/>
</dbReference>
<dbReference type="NCBIfam" id="TIGR00237">
    <property type="entry name" value="xseA"/>
    <property type="match status" value="1"/>
</dbReference>
<evidence type="ECO:0000259" key="7">
    <source>
        <dbReference type="Pfam" id="PF02601"/>
    </source>
</evidence>
<dbReference type="InterPro" id="IPR020579">
    <property type="entry name" value="Exonuc_VII_lsu_C"/>
</dbReference>
<feature type="domain" description="Exonuclease VII large subunit C-terminal" evidence="7">
    <location>
        <begin position="123"/>
        <end position="437"/>
    </location>
</feature>
<comment type="catalytic activity">
    <reaction evidence="5 6">
        <text>Exonucleolytic cleavage in either 5'- to 3'- or 3'- to 5'-direction to yield nucleoside 5'-phosphates.</text>
        <dbReference type="EC" id="3.1.11.6"/>
    </reaction>
</comment>
<proteinExistence type="inferred from homology"/>
<keyword evidence="2 5" id="KW-0540">Nuclease</keyword>
<name>A0A368N2A8_9GAMM</name>
<evidence type="ECO:0000256" key="4">
    <source>
        <dbReference type="ARBA" id="ARBA00022839"/>
    </source>
</evidence>
<organism evidence="9 10">
    <name type="scientific">Corallincola holothuriorum</name>
    <dbReference type="NCBI Taxonomy" id="2282215"/>
    <lineage>
        <taxon>Bacteria</taxon>
        <taxon>Pseudomonadati</taxon>
        <taxon>Pseudomonadota</taxon>
        <taxon>Gammaproteobacteria</taxon>
        <taxon>Alteromonadales</taxon>
        <taxon>Psychromonadaceae</taxon>
        <taxon>Corallincola</taxon>
    </lineage>
</organism>
<dbReference type="GO" id="GO:0009318">
    <property type="term" value="C:exodeoxyribonuclease VII complex"/>
    <property type="evidence" value="ECO:0007669"/>
    <property type="project" value="UniProtKB-UniRule"/>
</dbReference>
<comment type="similarity">
    <text evidence="5 6">Belongs to the XseA family.</text>
</comment>
<dbReference type="GO" id="GO:0006308">
    <property type="term" value="P:DNA catabolic process"/>
    <property type="evidence" value="ECO:0007669"/>
    <property type="project" value="UniProtKB-UniRule"/>
</dbReference>
<evidence type="ECO:0000256" key="3">
    <source>
        <dbReference type="ARBA" id="ARBA00022801"/>
    </source>
</evidence>
<evidence type="ECO:0000313" key="10">
    <source>
        <dbReference type="Proteomes" id="UP000252558"/>
    </source>
</evidence>
<reference evidence="9 10" key="1">
    <citation type="submission" date="2018-07" db="EMBL/GenBank/DDBJ databases">
        <title>Corallincola holothuriorum sp. nov., a new facultative anaerobe isolated from sea cucumber Apostichopus japonicus.</title>
        <authorList>
            <person name="Xia H."/>
        </authorList>
    </citation>
    <scope>NUCLEOTIDE SEQUENCE [LARGE SCALE GENOMIC DNA]</scope>
    <source>
        <strain evidence="9 10">C4</strain>
    </source>
</reference>
<dbReference type="GO" id="GO:0008855">
    <property type="term" value="F:exodeoxyribonuclease VII activity"/>
    <property type="evidence" value="ECO:0007669"/>
    <property type="project" value="UniProtKB-UniRule"/>
</dbReference>
<evidence type="ECO:0000313" key="9">
    <source>
        <dbReference type="EMBL" id="RCU44618.1"/>
    </source>
</evidence>
<evidence type="ECO:0000256" key="6">
    <source>
        <dbReference type="RuleBase" id="RU004355"/>
    </source>
</evidence>
<evidence type="ECO:0000256" key="1">
    <source>
        <dbReference type="ARBA" id="ARBA00022490"/>
    </source>
</evidence>
<evidence type="ECO:0000259" key="8">
    <source>
        <dbReference type="Pfam" id="PF13742"/>
    </source>
</evidence>
<sequence length="448" mass="50119">MSNQKVFSVSTLNRCARQLLEEGLGTVWLQGELSNFVAAASGHWYFSLKDERSQVKGAMFRGKNRLVSLKPKSGLQVLVRAQVSLYEPRGDYQLIIEQMEDAGEGVLKQKFDQLKLALAAEGLFSTEHKQAIPAHPISVGVITSATGAAIHDILSVLKRRNPAIRVVLYPTQVQGDTAAAQIAEAILTANRRNECDLLIVGRGGGSLEDLRAFNEEVVARAIYQSQLPIISAVGHEIDTTIADYVADMRAPTPSAAAEYVSGDQQHQRQQLSQLSLRLKQAVSRLLLRDSNKLQQLQRNLQLNHPDRRLQQQTQRLDELSRRLLHTGNQGIAHASQRYAQLAQRLQRSDPAYRLEHLKTRQQQLTQQLTSNMQRHLQMQRNQWQHQCQELSLVSPLATLNRGYSITRDQQSQQVIKTTTQVMVGQQINSQLNDGSVVSEVIAIQANAE</sequence>
<dbReference type="GO" id="GO:0003676">
    <property type="term" value="F:nucleic acid binding"/>
    <property type="evidence" value="ECO:0007669"/>
    <property type="project" value="InterPro"/>
</dbReference>
<keyword evidence="4 5" id="KW-0269">Exonuclease</keyword>
<feature type="domain" description="OB-fold nucleic acid binding" evidence="8">
    <location>
        <begin position="7"/>
        <end position="100"/>
    </location>
</feature>
<dbReference type="OrthoDB" id="9802795at2"/>
<dbReference type="EMBL" id="QPID01000013">
    <property type="protein sequence ID" value="RCU44618.1"/>
    <property type="molecule type" value="Genomic_DNA"/>
</dbReference>
<keyword evidence="3 5" id="KW-0378">Hydrolase</keyword>
<dbReference type="InterPro" id="IPR025824">
    <property type="entry name" value="OB-fold_nuc-bd_dom"/>
</dbReference>
<dbReference type="HAMAP" id="MF_00378">
    <property type="entry name" value="Exonuc_7_L"/>
    <property type="match status" value="1"/>
</dbReference>
<keyword evidence="1 5" id="KW-0963">Cytoplasm</keyword>
<dbReference type="Proteomes" id="UP000252558">
    <property type="component" value="Unassembled WGS sequence"/>
</dbReference>
<evidence type="ECO:0000256" key="2">
    <source>
        <dbReference type="ARBA" id="ARBA00022722"/>
    </source>
</evidence>
<comment type="subcellular location">
    <subcellularLocation>
        <location evidence="5 6">Cytoplasm</location>
    </subcellularLocation>
</comment>
<keyword evidence="10" id="KW-1185">Reference proteome</keyword>
<comment type="function">
    <text evidence="5">Bidirectionally degrades single-stranded DNA into large acid-insoluble oligonucleotides, which are then degraded further into small acid-soluble oligonucleotides.</text>
</comment>
<comment type="subunit">
    <text evidence="5">Heterooligomer composed of large and small subunits.</text>
</comment>
<accession>A0A368N2A8</accession>
<dbReference type="CDD" id="cd04489">
    <property type="entry name" value="ExoVII_LU_OBF"/>
    <property type="match status" value="1"/>
</dbReference>
<evidence type="ECO:0000256" key="5">
    <source>
        <dbReference type="HAMAP-Rule" id="MF_00378"/>
    </source>
</evidence>
<dbReference type="Pfam" id="PF13742">
    <property type="entry name" value="tRNA_anti_2"/>
    <property type="match status" value="1"/>
</dbReference>